<keyword evidence="1" id="KW-0812">Transmembrane</keyword>
<dbReference type="EMBL" id="CADIKB010000019">
    <property type="protein sequence ID" value="CAB3707634.1"/>
    <property type="molecule type" value="Genomic_DNA"/>
</dbReference>
<keyword evidence="1" id="KW-1133">Transmembrane helix</keyword>
<proteinExistence type="predicted"/>
<name>A0A6J5BK41_9BURK</name>
<sequence>MNSIGWIVLVLAAIVGAIIGAFVFAAAGTVVLLLLIAYVADKLTRGDDNRGDY</sequence>
<evidence type="ECO:0000313" key="2">
    <source>
        <dbReference type="EMBL" id="CAB3707634.1"/>
    </source>
</evidence>
<dbReference type="AlphaFoldDB" id="A0A6J5BK41"/>
<keyword evidence="1" id="KW-0472">Membrane</keyword>
<evidence type="ECO:0000313" key="3">
    <source>
        <dbReference type="Proteomes" id="UP000494249"/>
    </source>
</evidence>
<feature type="transmembrane region" description="Helical" evidence="1">
    <location>
        <begin position="6"/>
        <end position="39"/>
    </location>
</feature>
<organism evidence="2 3">
    <name type="scientific">Paraburkholderia phenoliruptrix</name>
    <dbReference type="NCBI Taxonomy" id="252970"/>
    <lineage>
        <taxon>Bacteria</taxon>
        <taxon>Pseudomonadati</taxon>
        <taxon>Pseudomonadota</taxon>
        <taxon>Betaproteobacteria</taxon>
        <taxon>Burkholderiales</taxon>
        <taxon>Burkholderiaceae</taxon>
        <taxon>Paraburkholderia</taxon>
    </lineage>
</organism>
<gene>
    <name evidence="2" type="ORF">LMG22037_03869</name>
</gene>
<evidence type="ECO:0000256" key="1">
    <source>
        <dbReference type="SAM" id="Phobius"/>
    </source>
</evidence>
<reference evidence="2 3" key="1">
    <citation type="submission" date="2020-04" db="EMBL/GenBank/DDBJ databases">
        <authorList>
            <person name="De Canck E."/>
        </authorList>
    </citation>
    <scope>NUCLEOTIDE SEQUENCE [LARGE SCALE GENOMIC DNA]</scope>
    <source>
        <strain evidence="2 3">LMG 22037</strain>
    </source>
</reference>
<dbReference type="Proteomes" id="UP000494249">
    <property type="component" value="Unassembled WGS sequence"/>
</dbReference>
<accession>A0A6J5BK41</accession>
<dbReference type="RefSeq" id="WP_175145202.1">
    <property type="nucleotide sequence ID" value="NZ_CADFGL010000017.1"/>
</dbReference>
<protein>
    <submittedName>
        <fullName evidence="2">Uncharacterized protein</fullName>
    </submittedName>
</protein>